<proteinExistence type="predicted"/>
<name>W7JTT8_PLAFA</name>
<organism evidence="2 3">
    <name type="scientific">Plasmodium falciparum UGT5.1</name>
    <dbReference type="NCBI Taxonomy" id="1237627"/>
    <lineage>
        <taxon>Eukaryota</taxon>
        <taxon>Sar</taxon>
        <taxon>Alveolata</taxon>
        <taxon>Apicomplexa</taxon>
        <taxon>Aconoidasida</taxon>
        <taxon>Haemosporida</taxon>
        <taxon>Plasmodiidae</taxon>
        <taxon>Plasmodium</taxon>
        <taxon>Plasmodium (Laverania)</taxon>
    </lineage>
</organism>
<evidence type="ECO:0000313" key="3">
    <source>
        <dbReference type="Proteomes" id="UP000030697"/>
    </source>
</evidence>
<reference evidence="2 3" key="1">
    <citation type="submission" date="2013-02" db="EMBL/GenBank/DDBJ databases">
        <title>The Genome Sequence of Plasmodium falciparum UGT5.1.</title>
        <authorList>
            <consortium name="The Broad Institute Genome Sequencing Platform"/>
            <consortium name="The Broad Institute Genome Sequencing Center for Infectious Disease"/>
            <person name="Neafsey D."/>
            <person name="Cheeseman I."/>
            <person name="Volkman S."/>
            <person name="Adams J."/>
            <person name="Walker B."/>
            <person name="Young S.K."/>
            <person name="Zeng Q."/>
            <person name="Gargeya S."/>
            <person name="Fitzgerald M."/>
            <person name="Haas B."/>
            <person name="Abouelleil A."/>
            <person name="Alvarado L."/>
            <person name="Arachchi H.M."/>
            <person name="Berlin A.M."/>
            <person name="Chapman S.B."/>
            <person name="Dewar J."/>
            <person name="Goldberg J."/>
            <person name="Griggs A."/>
            <person name="Gujja S."/>
            <person name="Hansen M."/>
            <person name="Howarth C."/>
            <person name="Imamovic A."/>
            <person name="Larimer J."/>
            <person name="McCowan C."/>
            <person name="Murphy C."/>
            <person name="Neiman D."/>
            <person name="Pearson M."/>
            <person name="Priest M."/>
            <person name="Roberts A."/>
            <person name="Saif S."/>
            <person name="Shea T."/>
            <person name="Sisk P."/>
            <person name="Sykes S."/>
            <person name="Wortman J."/>
            <person name="Nusbaum C."/>
            <person name="Birren B."/>
        </authorList>
    </citation>
    <scope>NUCLEOTIDE SEQUENCE [LARGE SCALE GENOMIC DNA]</scope>
    <source>
        <strain evidence="2 3">UGT5.1</strain>
    </source>
</reference>
<dbReference type="Proteomes" id="UP000030697">
    <property type="component" value="Unassembled WGS sequence"/>
</dbReference>
<keyword evidence="1" id="KW-0472">Membrane</keyword>
<evidence type="ECO:0000313" key="2">
    <source>
        <dbReference type="EMBL" id="EWC78299.1"/>
    </source>
</evidence>
<dbReference type="AlphaFoldDB" id="W7JTT8"/>
<feature type="transmembrane region" description="Helical" evidence="1">
    <location>
        <begin position="33"/>
        <end position="59"/>
    </location>
</feature>
<keyword evidence="1" id="KW-0812">Transmembrane</keyword>
<dbReference type="EMBL" id="KE124445">
    <property type="protein sequence ID" value="EWC78299.1"/>
    <property type="molecule type" value="Genomic_DNA"/>
</dbReference>
<gene>
    <name evidence="2" type="ORF">C923_00994</name>
</gene>
<protein>
    <submittedName>
        <fullName evidence="2">Uncharacterized protein</fullName>
    </submittedName>
</protein>
<accession>W7JTT8</accession>
<sequence>MNVSYICINKSRSVSFWFHICFFDYDILHNFYLLYYIINIYIYIYIYILLVTYLFIYMLI</sequence>
<evidence type="ECO:0000256" key="1">
    <source>
        <dbReference type="SAM" id="Phobius"/>
    </source>
</evidence>
<keyword evidence="1" id="KW-1133">Transmembrane helix</keyword>